<name>A0ABV8WYC3_9BACI</name>
<dbReference type="InterPro" id="IPR011009">
    <property type="entry name" value="Kinase-like_dom_sf"/>
</dbReference>
<keyword evidence="2" id="KW-0808">Transferase</keyword>
<accession>A0ABV8WYC3</accession>
<sequence length="315" mass="35969">MSTQTLKKPDVNIAKGQTIKGKWHNKNYYVVKELGSGAVGTVYLCVHQNTQVALKVSKQSHSVTSEVNVLKAFKKVQGHTLGPSLIDVDDYISPNGYVYSFYVMEYISGDDLPSFINRNGQEWLFTLLISFAKDLQVLHEQGYVFGDLKIDNLIVSRKPAKLRWVDVGGTTIQGRSIKEYTEFYDRAYWQMGSRKADPGYDLFALAMVVLRIYYPNGFLKGANPKKTLHQKIQLAIHSQSLKQLLLKMINGEISEAEQVKDYLLQYVTRQNQQTQLRKRRLANNQQTESCYHPMLEVFSILSISGLCYLYATLFL</sequence>
<protein>
    <submittedName>
        <fullName evidence="2">Protein kinase</fullName>
    </submittedName>
</protein>
<proteinExistence type="predicted"/>
<feature type="domain" description="Protein kinase" evidence="1">
    <location>
        <begin position="28"/>
        <end position="295"/>
    </location>
</feature>
<dbReference type="Gene3D" id="1.10.510.10">
    <property type="entry name" value="Transferase(Phosphotransferase) domain 1"/>
    <property type="match status" value="1"/>
</dbReference>
<dbReference type="InterPro" id="IPR000719">
    <property type="entry name" value="Prot_kinase_dom"/>
</dbReference>
<evidence type="ECO:0000313" key="3">
    <source>
        <dbReference type="Proteomes" id="UP001595882"/>
    </source>
</evidence>
<gene>
    <name evidence="2" type="ORF">ACFOY7_10980</name>
</gene>
<keyword evidence="3" id="KW-1185">Reference proteome</keyword>
<evidence type="ECO:0000259" key="1">
    <source>
        <dbReference type="PROSITE" id="PS50011"/>
    </source>
</evidence>
<dbReference type="Proteomes" id="UP001595882">
    <property type="component" value="Unassembled WGS sequence"/>
</dbReference>
<dbReference type="GO" id="GO:0016301">
    <property type="term" value="F:kinase activity"/>
    <property type="evidence" value="ECO:0007669"/>
    <property type="project" value="UniProtKB-KW"/>
</dbReference>
<reference evidence="3" key="1">
    <citation type="journal article" date="2019" name="Int. J. Syst. Evol. Microbiol.">
        <title>The Global Catalogue of Microorganisms (GCM) 10K type strain sequencing project: providing services to taxonomists for standard genome sequencing and annotation.</title>
        <authorList>
            <consortium name="The Broad Institute Genomics Platform"/>
            <consortium name="The Broad Institute Genome Sequencing Center for Infectious Disease"/>
            <person name="Wu L."/>
            <person name="Ma J."/>
        </authorList>
    </citation>
    <scope>NUCLEOTIDE SEQUENCE [LARGE SCALE GENOMIC DNA]</scope>
    <source>
        <strain evidence="3">CCUG 37865</strain>
    </source>
</reference>
<organism evidence="2 3">
    <name type="scientific">Gracilibacillus xinjiangensis</name>
    <dbReference type="NCBI Taxonomy" id="1193282"/>
    <lineage>
        <taxon>Bacteria</taxon>
        <taxon>Bacillati</taxon>
        <taxon>Bacillota</taxon>
        <taxon>Bacilli</taxon>
        <taxon>Bacillales</taxon>
        <taxon>Bacillaceae</taxon>
        <taxon>Gracilibacillus</taxon>
    </lineage>
</organism>
<dbReference type="RefSeq" id="WP_390252122.1">
    <property type="nucleotide sequence ID" value="NZ_JBHSDT010000007.1"/>
</dbReference>
<dbReference type="EMBL" id="JBHSDT010000007">
    <property type="protein sequence ID" value="MFC4403591.1"/>
    <property type="molecule type" value="Genomic_DNA"/>
</dbReference>
<dbReference type="PANTHER" id="PTHR44167">
    <property type="entry name" value="OVARIAN-SPECIFIC SERINE/THREONINE-PROTEIN KINASE LOK-RELATED"/>
    <property type="match status" value="1"/>
</dbReference>
<dbReference type="Pfam" id="PF00069">
    <property type="entry name" value="Pkinase"/>
    <property type="match status" value="1"/>
</dbReference>
<dbReference type="PANTHER" id="PTHR44167:SF24">
    <property type="entry name" value="SERINE_THREONINE-PROTEIN KINASE CHK2"/>
    <property type="match status" value="1"/>
</dbReference>
<comment type="caution">
    <text evidence="2">The sequence shown here is derived from an EMBL/GenBank/DDBJ whole genome shotgun (WGS) entry which is preliminary data.</text>
</comment>
<keyword evidence="2" id="KW-0418">Kinase</keyword>
<dbReference type="PROSITE" id="PS50011">
    <property type="entry name" value="PROTEIN_KINASE_DOM"/>
    <property type="match status" value="1"/>
</dbReference>
<dbReference type="SMART" id="SM00220">
    <property type="entry name" value="S_TKc"/>
    <property type="match status" value="1"/>
</dbReference>
<dbReference type="SUPFAM" id="SSF56112">
    <property type="entry name" value="Protein kinase-like (PK-like)"/>
    <property type="match status" value="1"/>
</dbReference>
<evidence type="ECO:0000313" key="2">
    <source>
        <dbReference type="EMBL" id="MFC4403591.1"/>
    </source>
</evidence>